<dbReference type="Pfam" id="PF09278">
    <property type="entry name" value="MerR-DNA-bind"/>
    <property type="match status" value="1"/>
</dbReference>
<dbReference type="SUPFAM" id="SSF46955">
    <property type="entry name" value="Putative DNA-binding domain"/>
    <property type="match status" value="1"/>
</dbReference>
<keyword evidence="1" id="KW-0001">2Fe-2S</keyword>
<sequence>MAKNRTKAGDAADGDWIAIGELARRSGVAASALRFYETAGLLVSGRSDAGRRRYARSTLRRVGFIRAAQALGLSLDEIRQALASLPDARTPNLADWQRLSRGWQPMLDARIAALTLLRDKLTGCIGCGCLSLKKCALYNPADQASCNGAGARYLLGDASAAPSRSK</sequence>
<dbReference type="CDD" id="cd01110">
    <property type="entry name" value="HTH_SoxR"/>
    <property type="match status" value="1"/>
</dbReference>
<dbReference type="InterPro" id="IPR000551">
    <property type="entry name" value="MerR-type_HTH_dom"/>
</dbReference>
<accession>A0ABT5KRI9</accession>
<dbReference type="EMBL" id="JAQQXS010000005">
    <property type="protein sequence ID" value="MDC8784988.1"/>
    <property type="molecule type" value="Genomic_DNA"/>
</dbReference>
<dbReference type="Pfam" id="PF00376">
    <property type="entry name" value="MerR"/>
    <property type="match status" value="1"/>
</dbReference>
<keyword evidence="4" id="KW-0411">Iron-sulfur</keyword>
<evidence type="ECO:0000256" key="5">
    <source>
        <dbReference type="ARBA" id="ARBA00023015"/>
    </source>
</evidence>
<dbReference type="InterPro" id="IPR047057">
    <property type="entry name" value="MerR_fam"/>
</dbReference>
<dbReference type="InterPro" id="IPR010211">
    <property type="entry name" value="Redox-sen_tscrpt-act_SoxR"/>
</dbReference>
<evidence type="ECO:0000256" key="2">
    <source>
        <dbReference type="ARBA" id="ARBA00022723"/>
    </source>
</evidence>
<name>A0ABT5KRI9_9BURK</name>
<dbReference type="InterPro" id="IPR015358">
    <property type="entry name" value="Tscrpt_reg_MerR_DNA-bd"/>
</dbReference>
<comment type="caution">
    <text evidence="9">The sequence shown here is derived from an EMBL/GenBank/DDBJ whole genome shotgun (WGS) entry which is preliminary data.</text>
</comment>
<evidence type="ECO:0000313" key="10">
    <source>
        <dbReference type="Proteomes" id="UP001219862"/>
    </source>
</evidence>
<keyword evidence="5" id="KW-0805">Transcription regulation</keyword>
<dbReference type="PROSITE" id="PS00552">
    <property type="entry name" value="HTH_MERR_1"/>
    <property type="match status" value="1"/>
</dbReference>
<keyword evidence="2" id="KW-0479">Metal-binding</keyword>
<protein>
    <submittedName>
        <fullName evidence="9">Redox-sensitive transcriptional activator SoxR</fullName>
    </submittedName>
</protein>
<feature type="domain" description="HTH merR-type" evidence="8">
    <location>
        <begin position="19"/>
        <end position="84"/>
    </location>
</feature>
<dbReference type="RefSeq" id="WP_273596104.1">
    <property type="nucleotide sequence ID" value="NZ_JAQQXS010000005.1"/>
</dbReference>
<dbReference type="PANTHER" id="PTHR30204">
    <property type="entry name" value="REDOX-CYCLING DRUG-SENSING TRANSCRIPTIONAL ACTIVATOR SOXR"/>
    <property type="match status" value="1"/>
</dbReference>
<evidence type="ECO:0000256" key="7">
    <source>
        <dbReference type="ARBA" id="ARBA00023163"/>
    </source>
</evidence>
<keyword evidence="10" id="KW-1185">Reference proteome</keyword>
<organism evidence="9 10">
    <name type="scientific">Roseateles koreensis</name>
    <dbReference type="NCBI Taxonomy" id="2987526"/>
    <lineage>
        <taxon>Bacteria</taxon>
        <taxon>Pseudomonadati</taxon>
        <taxon>Pseudomonadota</taxon>
        <taxon>Betaproteobacteria</taxon>
        <taxon>Burkholderiales</taxon>
        <taxon>Sphaerotilaceae</taxon>
        <taxon>Roseateles</taxon>
    </lineage>
</organism>
<proteinExistence type="predicted"/>
<evidence type="ECO:0000259" key="8">
    <source>
        <dbReference type="PROSITE" id="PS50937"/>
    </source>
</evidence>
<evidence type="ECO:0000313" key="9">
    <source>
        <dbReference type="EMBL" id="MDC8784988.1"/>
    </source>
</evidence>
<evidence type="ECO:0000256" key="3">
    <source>
        <dbReference type="ARBA" id="ARBA00023004"/>
    </source>
</evidence>
<evidence type="ECO:0000256" key="6">
    <source>
        <dbReference type="ARBA" id="ARBA00023125"/>
    </source>
</evidence>
<dbReference type="NCBIfam" id="TIGR01950">
    <property type="entry name" value="SoxR"/>
    <property type="match status" value="1"/>
</dbReference>
<dbReference type="Proteomes" id="UP001219862">
    <property type="component" value="Unassembled WGS sequence"/>
</dbReference>
<dbReference type="InterPro" id="IPR009061">
    <property type="entry name" value="DNA-bd_dom_put_sf"/>
</dbReference>
<dbReference type="PRINTS" id="PR00040">
    <property type="entry name" value="HTHMERR"/>
</dbReference>
<dbReference type="SMART" id="SM00422">
    <property type="entry name" value="HTH_MERR"/>
    <property type="match status" value="1"/>
</dbReference>
<evidence type="ECO:0000256" key="4">
    <source>
        <dbReference type="ARBA" id="ARBA00023014"/>
    </source>
</evidence>
<keyword evidence="6" id="KW-0238">DNA-binding</keyword>
<reference evidence="9 10" key="1">
    <citation type="submission" date="2022-10" db="EMBL/GenBank/DDBJ databases">
        <title>paucibacter sp. hw8 Genome sequencing.</title>
        <authorList>
            <person name="Park S."/>
        </authorList>
    </citation>
    <scope>NUCLEOTIDE SEQUENCE [LARGE SCALE GENOMIC DNA]</scope>
    <source>
        <strain evidence="10">hw8</strain>
    </source>
</reference>
<gene>
    <name evidence="9" type="primary">soxR</name>
    <name evidence="9" type="ORF">PRZ01_07270</name>
</gene>
<keyword evidence="7" id="KW-0804">Transcription</keyword>
<keyword evidence="3" id="KW-0408">Iron</keyword>
<evidence type="ECO:0000256" key="1">
    <source>
        <dbReference type="ARBA" id="ARBA00022714"/>
    </source>
</evidence>
<dbReference type="PANTHER" id="PTHR30204:SF0">
    <property type="entry name" value="REDOX-SENSITIVE TRANSCRIPTIONAL ACTIVATOR SOXR"/>
    <property type="match status" value="1"/>
</dbReference>
<dbReference type="PROSITE" id="PS50937">
    <property type="entry name" value="HTH_MERR_2"/>
    <property type="match status" value="1"/>
</dbReference>
<dbReference type="Gene3D" id="1.10.1660.10">
    <property type="match status" value="1"/>
</dbReference>